<feature type="binding site" evidence="16">
    <location>
        <position position="44"/>
    </location>
    <ligand>
        <name>Zn(2+)</name>
        <dbReference type="ChEBI" id="CHEBI:29105"/>
        <note>catalytic</note>
    </ligand>
</feature>
<comment type="catalytic activity">
    <reaction evidence="13">
        <text>2,5-diamino-6-hydroxy-4-(5-phosphoribosylamino)-pyrimidine + H2O + H(+) = 5-amino-6-(5-phospho-D-ribosylamino)uracil + NH4(+)</text>
        <dbReference type="Rhea" id="RHEA:21868"/>
        <dbReference type="ChEBI" id="CHEBI:15377"/>
        <dbReference type="ChEBI" id="CHEBI:15378"/>
        <dbReference type="ChEBI" id="CHEBI:28938"/>
        <dbReference type="ChEBI" id="CHEBI:58453"/>
        <dbReference type="ChEBI" id="CHEBI:58614"/>
        <dbReference type="EC" id="3.5.4.26"/>
    </reaction>
</comment>
<feature type="binding site" evidence="15">
    <location>
        <position position="178"/>
    </location>
    <ligand>
        <name>substrate</name>
    </ligand>
</feature>
<dbReference type="InterPro" id="IPR016193">
    <property type="entry name" value="Cytidine_deaminase-like"/>
</dbReference>
<evidence type="ECO:0000256" key="5">
    <source>
        <dbReference type="ARBA" id="ARBA00007417"/>
    </source>
</evidence>
<dbReference type="CDD" id="cd01284">
    <property type="entry name" value="Riboflavin_deaminase-reductase"/>
    <property type="match status" value="1"/>
</dbReference>
<dbReference type="PANTHER" id="PTHR38011">
    <property type="entry name" value="DIHYDROFOLATE REDUCTASE FAMILY PROTEIN (AFU_ORTHOLOGUE AFUA_8G06820)"/>
    <property type="match status" value="1"/>
</dbReference>
<dbReference type="Proteomes" id="UP000018458">
    <property type="component" value="Unassembled WGS sequence"/>
</dbReference>
<feature type="binding site" evidence="15">
    <location>
        <position position="164"/>
    </location>
    <ligand>
        <name>NADP(+)</name>
        <dbReference type="ChEBI" id="CHEBI:58349"/>
    </ligand>
</feature>
<comment type="function">
    <text evidence="1 13">Converts 2,5-diamino-6-(ribosylamino)-4(3h)-pyrimidinone 5'-phosphate into 5-amino-6-(ribosylamino)-2,4(1h,3h)-pyrimidinedione 5'-phosphate.</text>
</comment>
<dbReference type="SUPFAM" id="SSF53927">
    <property type="entry name" value="Cytidine deaminase-like"/>
    <property type="match status" value="1"/>
</dbReference>
<dbReference type="Pfam" id="PF01872">
    <property type="entry name" value="RibD_C"/>
    <property type="match status" value="1"/>
</dbReference>
<evidence type="ECO:0000313" key="18">
    <source>
        <dbReference type="EMBL" id="EFY06795.1"/>
    </source>
</evidence>
<proteinExistence type="inferred from homology"/>
<evidence type="ECO:0000256" key="14">
    <source>
        <dbReference type="PIRSR" id="PIRSR006769-1"/>
    </source>
</evidence>
<evidence type="ECO:0000256" key="13">
    <source>
        <dbReference type="PIRNR" id="PIRNR006769"/>
    </source>
</evidence>
<evidence type="ECO:0000259" key="17">
    <source>
        <dbReference type="PROSITE" id="PS51747"/>
    </source>
</evidence>
<dbReference type="EC" id="3.5.4.26" evidence="13"/>
<feature type="binding site" evidence="15">
    <location>
        <position position="162"/>
    </location>
    <ligand>
        <name>substrate</name>
    </ligand>
</feature>
<feature type="active site" description="Proton donor" evidence="14">
    <location>
        <position position="46"/>
    </location>
</feature>
<dbReference type="NCBIfam" id="TIGR00227">
    <property type="entry name" value="ribD_Cterm"/>
    <property type="match status" value="1"/>
</dbReference>
<feature type="binding site" evidence="15">
    <location>
        <position position="148"/>
    </location>
    <ligand>
        <name>NADP(+)</name>
        <dbReference type="ChEBI" id="CHEBI:58349"/>
    </ligand>
</feature>
<dbReference type="UniPathway" id="UPA00275">
    <property type="reaction ID" value="UER00401"/>
</dbReference>
<evidence type="ECO:0000256" key="6">
    <source>
        <dbReference type="ARBA" id="ARBA00022619"/>
    </source>
</evidence>
<evidence type="ECO:0000256" key="7">
    <source>
        <dbReference type="ARBA" id="ARBA00022723"/>
    </source>
</evidence>
<dbReference type="FunFam" id="3.40.140.10:FF:000025">
    <property type="entry name" value="Riboflavin biosynthesis protein RibD"/>
    <property type="match status" value="1"/>
</dbReference>
<dbReference type="InterPro" id="IPR016192">
    <property type="entry name" value="APOBEC/CMP_deaminase_Zn-bd"/>
</dbReference>
<comment type="pathway">
    <text evidence="2 13">Cofactor biosynthesis; riboflavin biosynthesis; 5-amino-6-(D-ribitylamino)uracil from GTP: step 2/4.</text>
</comment>
<dbReference type="GO" id="GO:0008270">
    <property type="term" value="F:zinc ion binding"/>
    <property type="evidence" value="ECO:0007669"/>
    <property type="project" value="InterPro"/>
</dbReference>
<dbReference type="EC" id="1.1.1.193" evidence="13"/>
<feature type="binding site" evidence="16">
    <location>
        <position position="78"/>
    </location>
    <ligand>
        <name>Zn(2+)</name>
        <dbReference type="ChEBI" id="CHEBI:29105"/>
        <note>catalytic</note>
    </ligand>
</feature>
<keyword evidence="19" id="KW-1185">Reference proteome</keyword>
<protein>
    <recommendedName>
        <fullName evidence="13">Riboflavin biosynthesis protein RibD</fullName>
    </recommendedName>
    <domain>
        <recommendedName>
            <fullName evidence="13">Diaminohydroxyphosphoribosylaminopyrimidine deaminase</fullName>
            <shortName evidence="13">DRAP deaminase</shortName>
            <ecNumber evidence="13">3.5.4.26</ecNumber>
        </recommendedName>
        <alternativeName>
            <fullName evidence="13">Riboflavin-specific deaminase</fullName>
        </alternativeName>
    </domain>
    <domain>
        <recommendedName>
            <fullName evidence="13">5-amino-6-(5-phosphoribosylamino)uracil reductase</fullName>
            <ecNumber evidence="13">1.1.1.193</ecNumber>
        </recommendedName>
        <alternativeName>
            <fullName evidence="13">HTP reductase</fullName>
        </alternativeName>
    </domain>
</protein>
<dbReference type="InterPro" id="IPR004794">
    <property type="entry name" value="Eubact_RibD"/>
</dbReference>
<dbReference type="STRING" id="762983.HMPREF9444_01412"/>
<evidence type="ECO:0000256" key="8">
    <source>
        <dbReference type="ARBA" id="ARBA00022801"/>
    </source>
</evidence>
<dbReference type="InterPro" id="IPR024072">
    <property type="entry name" value="DHFR-like_dom_sf"/>
</dbReference>
<feature type="binding site" evidence="15">
    <location>
        <position position="194"/>
    </location>
    <ligand>
        <name>NADP(+)</name>
        <dbReference type="ChEBI" id="CHEBI:58349"/>
    </ligand>
</feature>
<gene>
    <name evidence="18" type="primary">ribD</name>
    <name evidence="18" type="ORF">HMPREF9444_01412</name>
</gene>
<evidence type="ECO:0000256" key="16">
    <source>
        <dbReference type="PIRSR" id="PIRSR006769-3"/>
    </source>
</evidence>
<dbReference type="EMBL" id="AEVO01000080">
    <property type="protein sequence ID" value="EFY06795.1"/>
    <property type="molecule type" value="Genomic_DNA"/>
</dbReference>
<evidence type="ECO:0000256" key="10">
    <source>
        <dbReference type="ARBA" id="ARBA00022857"/>
    </source>
</evidence>
<keyword evidence="6 13" id="KW-0686">Riboflavin biosynthesis</keyword>
<keyword evidence="10 13" id="KW-0521">NADP</keyword>
<evidence type="ECO:0000256" key="12">
    <source>
        <dbReference type="ARBA" id="ARBA00023268"/>
    </source>
</evidence>
<evidence type="ECO:0000256" key="3">
    <source>
        <dbReference type="ARBA" id="ARBA00004910"/>
    </source>
</evidence>
<feature type="binding site" evidence="16">
    <location>
        <position position="69"/>
    </location>
    <ligand>
        <name>Zn(2+)</name>
        <dbReference type="ChEBI" id="CHEBI:29105"/>
        <note>catalytic</note>
    </ligand>
</feature>
<accession>E8LL07</accession>
<dbReference type="PROSITE" id="PS00903">
    <property type="entry name" value="CYT_DCMP_DEAMINASES_1"/>
    <property type="match status" value="1"/>
</dbReference>
<dbReference type="InterPro" id="IPR002125">
    <property type="entry name" value="CMP_dCMP_dom"/>
</dbReference>
<comment type="caution">
    <text evidence="18">The sequence shown here is derived from an EMBL/GenBank/DDBJ whole genome shotgun (WGS) entry which is preliminary data.</text>
</comment>
<keyword evidence="8 13" id="KW-0378">Hydrolase</keyword>
<feature type="binding site" evidence="15">
    <location>
        <position position="298"/>
    </location>
    <ligand>
        <name>substrate</name>
    </ligand>
</feature>
<comment type="pathway">
    <text evidence="3 13">Cofactor biosynthesis; riboflavin biosynthesis; 5-amino-6-(D-ribitylamino)uracil from GTP: step 3/4.</text>
</comment>
<comment type="similarity">
    <text evidence="4 13">In the N-terminal section; belongs to the cytidine and deoxycytidylate deaminase family.</text>
</comment>
<dbReference type="PROSITE" id="PS51747">
    <property type="entry name" value="CYT_DCMP_DEAMINASES_2"/>
    <property type="match status" value="1"/>
</dbReference>
<feature type="binding site" evidence="15">
    <location>
        <position position="190"/>
    </location>
    <ligand>
        <name>NADP(+)</name>
        <dbReference type="ChEBI" id="CHEBI:58349"/>
    </ligand>
</feature>
<dbReference type="HOGENOM" id="CLU_036590_1_2_6"/>
<keyword evidence="12" id="KW-0511">Multifunctional enzyme</keyword>
<dbReference type="eggNOG" id="COG0117">
    <property type="taxonomic scope" value="Bacteria"/>
</dbReference>
<evidence type="ECO:0000256" key="11">
    <source>
        <dbReference type="ARBA" id="ARBA00023002"/>
    </source>
</evidence>
<feature type="binding site" evidence="15">
    <location>
        <position position="198"/>
    </location>
    <ligand>
        <name>substrate</name>
    </ligand>
</feature>
<evidence type="ECO:0000256" key="15">
    <source>
        <dbReference type="PIRSR" id="PIRSR006769-2"/>
    </source>
</evidence>
<dbReference type="OrthoDB" id="9800865at2"/>
<dbReference type="Gene3D" id="3.40.430.10">
    <property type="entry name" value="Dihydrofolate Reductase, subunit A"/>
    <property type="match status" value="1"/>
</dbReference>
<dbReference type="NCBIfam" id="TIGR00326">
    <property type="entry name" value="eubact_ribD"/>
    <property type="match status" value="1"/>
</dbReference>
<dbReference type="Pfam" id="PF00383">
    <property type="entry name" value="dCMP_cyt_deam_1"/>
    <property type="match status" value="1"/>
</dbReference>
<dbReference type="Gene3D" id="3.40.140.10">
    <property type="entry name" value="Cytidine Deaminase, domain 2"/>
    <property type="match status" value="1"/>
</dbReference>
<dbReference type="GO" id="GO:0008835">
    <property type="term" value="F:diaminohydroxyphosphoribosylaminopyrimidine deaminase activity"/>
    <property type="evidence" value="ECO:0007669"/>
    <property type="project" value="UniProtKB-EC"/>
</dbReference>
<comment type="similarity">
    <text evidence="5 13">In the C-terminal section; belongs to the HTP reductase family.</text>
</comment>
<keyword evidence="7 13" id="KW-0479">Metal-binding</keyword>
<organism evidence="18 19">
    <name type="scientific">Succinatimonas hippei (strain DSM 22608 / JCM 16073 / KCTC 15190 / YIT 12066)</name>
    <dbReference type="NCBI Taxonomy" id="762983"/>
    <lineage>
        <taxon>Bacteria</taxon>
        <taxon>Pseudomonadati</taxon>
        <taxon>Pseudomonadota</taxon>
        <taxon>Gammaproteobacteria</taxon>
        <taxon>Aeromonadales</taxon>
        <taxon>Succinivibrionaceae</taxon>
        <taxon>Succinatimonas</taxon>
    </lineage>
</organism>
<comment type="catalytic activity">
    <reaction evidence="13">
        <text>5-amino-6-(5-phospho-D-ribitylamino)uracil + NADP(+) = 5-amino-6-(5-phospho-D-ribosylamino)uracil + NADPH + H(+)</text>
        <dbReference type="Rhea" id="RHEA:17845"/>
        <dbReference type="ChEBI" id="CHEBI:15378"/>
        <dbReference type="ChEBI" id="CHEBI:57783"/>
        <dbReference type="ChEBI" id="CHEBI:58349"/>
        <dbReference type="ChEBI" id="CHEBI:58421"/>
        <dbReference type="ChEBI" id="CHEBI:58453"/>
        <dbReference type="EC" id="1.1.1.193"/>
    </reaction>
</comment>
<name>E8LL07_SUCHY</name>
<evidence type="ECO:0000256" key="9">
    <source>
        <dbReference type="ARBA" id="ARBA00022833"/>
    </source>
</evidence>
<comment type="cofactor">
    <cofactor evidence="13 16">
        <name>Zn(2+)</name>
        <dbReference type="ChEBI" id="CHEBI:29105"/>
    </cofactor>
    <text evidence="13 16">Binds 1 zinc ion.</text>
</comment>
<sequence>MKRALKLAARGKFTTSPNPAVGCVIVRNGMIIGEGYHHKAGEPHAEIMAMRSAGSSVAGATCYVTLEPCSHYGRTPPCAKALVKAGVKRVVIACGDPNPQVAGRGVKILKDAGIEVDVGLYENKALKLNRAFFKSIVKNIPYVTVKIGMSLDAKIALSDGRSKWITSEKSRQTVQKMRAASDAIITGSGTVIADNPLLNVRYDELSAKVFEKYDINKEKQPLRVVLDSRQRINPDDYVMFSQGKVLLVRPSLDSKNISEQINEHLEIFYAPCDFAGRICISAVLSELSKRQCRKVLVEAGPTLVASFLQERLADELALFVAPKVLGVNAKTAFACDEVSSLDCLKPYKILTIKRSGKDFFVRALLA</sequence>
<feature type="binding site" evidence="15">
    <location>
        <position position="228"/>
    </location>
    <ligand>
        <name>NADP(+)</name>
        <dbReference type="ChEBI" id="CHEBI:58349"/>
    </ligand>
</feature>
<dbReference type="PANTHER" id="PTHR38011:SF7">
    <property type="entry name" value="2,5-DIAMINO-6-RIBOSYLAMINO-4(3H)-PYRIMIDINONE 5'-PHOSPHATE REDUCTASE"/>
    <property type="match status" value="1"/>
</dbReference>
<reference evidence="18 19" key="1">
    <citation type="submission" date="2011-01" db="EMBL/GenBank/DDBJ databases">
        <authorList>
            <person name="Weinstock G."/>
            <person name="Sodergren E."/>
            <person name="Clifton S."/>
            <person name="Fulton L."/>
            <person name="Fulton B."/>
            <person name="Courtney L."/>
            <person name="Fronick C."/>
            <person name="Harrison M."/>
            <person name="Strong C."/>
            <person name="Farmer C."/>
            <person name="Delahaunty K."/>
            <person name="Markovic C."/>
            <person name="Hall O."/>
            <person name="Minx P."/>
            <person name="Tomlinson C."/>
            <person name="Mitreva M."/>
            <person name="Hou S."/>
            <person name="Chen J."/>
            <person name="Wollam A."/>
            <person name="Pepin K.H."/>
            <person name="Johnson M."/>
            <person name="Bhonagiri V."/>
            <person name="Zhang X."/>
            <person name="Suruliraj S."/>
            <person name="Warren W."/>
            <person name="Chinwalla A."/>
            <person name="Mardis E.R."/>
            <person name="Wilson R.K."/>
        </authorList>
    </citation>
    <scope>NUCLEOTIDE SEQUENCE [LARGE SCALE GENOMIC DNA]</scope>
    <source>
        <strain evidence="19">DSM 22608 / JCM 16073 / KCTC 15190 / YIT 12066</strain>
    </source>
</reference>
<dbReference type="InterPro" id="IPR050765">
    <property type="entry name" value="Riboflavin_Biosynth_HTPR"/>
</dbReference>
<evidence type="ECO:0000256" key="1">
    <source>
        <dbReference type="ARBA" id="ARBA00002151"/>
    </source>
</evidence>
<dbReference type="SUPFAM" id="SSF53597">
    <property type="entry name" value="Dihydrofolate reductase-like"/>
    <property type="match status" value="1"/>
</dbReference>
<dbReference type="AlphaFoldDB" id="E8LL07"/>
<keyword evidence="11 13" id="KW-0560">Oxidoreductase</keyword>
<dbReference type="GO" id="GO:0009231">
    <property type="term" value="P:riboflavin biosynthetic process"/>
    <property type="evidence" value="ECO:0007669"/>
    <property type="project" value="UniProtKB-UniPathway"/>
</dbReference>
<evidence type="ECO:0000256" key="2">
    <source>
        <dbReference type="ARBA" id="ARBA00004882"/>
    </source>
</evidence>
<dbReference type="PIRSF" id="PIRSF006769">
    <property type="entry name" value="RibD"/>
    <property type="match status" value="1"/>
</dbReference>
<dbReference type="InterPro" id="IPR011549">
    <property type="entry name" value="RibD_C"/>
</dbReference>
<evidence type="ECO:0000256" key="4">
    <source>
        <dbReference type="ARBA" id="ARBA00005259"/>
    </source>
</evidence>
<evidence type="ECO:0000313" key="19">
    <source>
        <dbReference type="Proteomes" id="UP000018458"/>
    </source>
</evidence>
<feature type="binding site" evidence="15">
    <location>
        <position position="201"/>
    </location>
    <ligand>
        <name>substrate</name>
    </ligand>
</feature>
<feature type="binding site" evidence="15">
    <location>
        <begin position="300"/>
        <end position="306"/>
    </location>
    <ligand>
        <name>NADP(+)</name>
        <dbReference type="ChEBI" id="CHEBI:58349"/>
    </ligand>
</feature>
<dbReference type="GO" id="GO:0050661">
    <property type="term" value="F:NADP binding"/>
    <property type="evidence" value="ECO:0007669"/>
    <property type="project" value="InterPro"/>
</dbReference>
<keyword evidence="9 13" id="KW-0862">Zinc</keyword>
<dbReference type="eggNOG" id="COG1985">
    <property type="taxonomic scope" value="Bacteria"/>
</dbReference>
<feature type="domain" description="CMP/dCMP-type deaminase" evidence="17">
    <location>
        <begin position="1"/>
        <end position="117"/>
    </location>
</feature>
<dbReference type="InterPro" id="IPR002734">
    <property type="entry name" value="RibDG_C"/>
</dbReference>
<dbReference type="GO" id="GO:0008703">
    <property type="term" value="F:5-amino-6-(5-phosphoribosylamino)uracil reductase activity"/>
    <property type="evidence" value="ECO:0007669"/>
    <property type="project" value="UniProtKB-EC"/>
</dbReference>